<proteinExistence type="predicted"/>
<organism evidence="1 2">
    <name type="scientific">Fulvivirga sedimenti</name>
    <dbReference type="NCBI Taxonomy" id="2879465"/>
    <lineage>
        <taxon>Bacteria</taxon>
        <taxon>Pseudomonadati</taxon>
        <taxon>Bacteroidota</taxon>
        <taxon>Cytophagia</taxon>
        <taxon>Cytophagales</taxon>
        <taxon>Fulvivirgaceae</taxon>
        <taxon>Fulvivirga</taxon>
    </lineage>
</organism>
<dbReference type="AlphaFoldDB" id="A0A9X1L1P3"/>
<evidence type="ECO:0000313" key="1">
    <source>
        <dbReference type="EMBL" id="MCA6079024.1"/>
    </source>
</evidence>
<keyword evidence="2" id="KW-1185">Reference proteome</keyword>
<comment type="caution">
    <text evidence="1">The sequence shown here is derived from an EMBL/GenBank/DDBJ whole genome shotgun (WGS) entry which is preliminary data.</text>
</comment>
<accession>A0A9X1L1P3</accession>
<dbReference type="EMBL" id="JAIXNE010000008">
    <property type="protein sequence ID" value="MCA6079024.1"/>
    <property type="molecule type" value="Genomic_DNA"/>
</dbReference>
<dbReference type="Proteomes" id="UP001139409">
    <property type="component" value="Unassembled WGS sequence"/>
</dbReference>
<gene>
    <name evidence="1" type="ORF">LDX50_29390</name>
</gene>
<evidence type="ECO:0000313" key="2">
    <source>
        <dbReference type="Proteomes" id="UP001139409"/>
    </source>
</evidence>
<name>A0A9X1L1P3_9BACT</name>
<sequence length="85" mass="10448">MTRMEEFNTLSFRDKIRRLYEEGTFIVSIRYYGYKINLYLYDENYIEVFYNHKLDLIERIEPLQGNPTRMKFYSDQIKLPADFVA</sequence>
<protein>
    <submittedName>
        <fullName evidence="1">Uncharacterized protein</fullName>
    </submittedName>
</protein>
<reference evidence="1" key="1">
    <citation type="submission" date="2021-09" db="EMBL/GenBank/DDBJ databases">
        <title>Fulvivirga sp. isolated from coastal sediment.</title>
        <authorList>
            <person name="Yu H."/>
        </authorList>
    </citation>
    <scope>NUCLEOTIDE SEQUENCE</scope>
    <source>
        <strain evidence="1">1062</strain>
    </source>
</reference>
<dbReference type="RefSeq" id="WP_225699886.1">
    <property type="nucleotide sequence ID" value="NZ_JAIXNE010000008.1"/>
</dbReference>